<accession>A0ABR1IVX2</accession>
<feature type="compositionally biased region" description="Polar residues" evidence="1">
    <location>
        <begin position="525"/>
        <end position="536"/>
    </location>
</feature>
<feature type="region of interest" description="Disordered" evidence="1">
    <location>
        <begin position="171"/>
        <end position="221"/>
    </location>
</feature>
<evidence type="ECO:0000313" key="2">
    <source>
        <dbReference type="EMBL" id="KAK7440245.1"/>
    </source>
</evidence>
<dbReference type="Pfam" id="PF10336">
    <property type="entry name" value="DUF2420"/>
    <property type="match status" value="1"/>
</dbReference>
<feature type="compositionally biased region" description="Polar residues" evidence="1">
    <location>
        <begin position="190"/>
        <end position="213"/>
    </location>
</feature>
<feature type="compositionally biased region" description="Basic and acidic residues" evidence="1">
    <location>
        <begin position="468"/>
        <end position="490"/>
    </location>
</feature>
<evidence type="ECO:0000313" key="3">
    <source>
        <dbReference type="Proteomes" id="UP001498398"/>
    </source>
</evidence>
<gene>
    <name evidence="2" type="ORF">VKT23_017186</name>
</gene>
<feature type="compositionally biased region" description="Polar residues" evidence="1">
    <location>
        <begin position="693"/>
        <end position="717"/>
    </location>
</feature>
<dbReference type="InterPro" id="IPR018822">
    <property type="entry name" value="UPF0646"/>
</dbReference>
<dbReference type="Proteomes" id="UP001498398">
    <property type="component" value="Unassembled WGS sequence"/>
</dbReference>
<feature type="compositionally biased region" description="Basic and acidic residues" evidence="1">
    <location>
        <begin position="640"/>
        <end position="652"/>
    </location>
</feature>
<feature type="compositionally biased region" description="Basic and acidic residues" evidence="1">
    <location>
        <begin position="503"/>
        <end position="520"/>
    </location>
</feature>
<feature type="compositionally biased region" description="Polar residues" evidence="1">
    <location>
        <begin position="95"/>
        <end position="112"/>
    </location>
</feature>
<name>A0ABR1IVX2_9AGAR</name>
<feature type="region of interest" description="Disordered" evidence="1">
    <location>
        <begin position="455"/>
        <end position="747"/>
    </location>
</feature>
<proteinExistence type="predicted"/>
<feature type="compositionally biased region" description="Acidic residues" evidence="1">
    <location>
        <begin position="456"/>
        <end position="467"/>
    </location>
</feature>
<feature type="compositionally biased region" description="Acidic residues" evidence="1">
    <location>
        <begin position="677"/>
        <end position="692"/>
    </location>
</feature>
<comment type="caution">
    <text evidence="2">The sequence shown here is derived from an EMBL/GenBank/DDBJ whole genome shotgun (WGS) entry which is preliminary data.</text>
</comment>
<evidence type="ECO:0000256" key="1">
    <source>
        <dbReference type="SAM" id="MobiDB-lite"/>
    </source>
</evidence>
<dbReference type="EMBL" id="JBANRG010000069">
    <property type="protein sequence ID" value="KAK7440245.1"/>
    <property type="molecule type" value="Genomic_DNA"/>
</dbReference>
<feature type="region of interest" description="Disordered" evidence="1">
    <location>
        <begin position="261"/>
        <end position="282"/>
    </location>
</feature>
<sequence length="747" mass="82641">MATALDNYDTQMMDYSTDIDVQMHPSMDSWFQDEAAMEAETEATQYSSADGELVDVEVDMENPEYEMTDGAEDYPVTTEIEDAIVTDASHPVDSFDTSSPSIHDNLSLQPSSEALPETDLVAPVESDFVSLASAEMQPSQPQEVHSETADAEEVQAIDAGVSDSLDHLTAVDSTPAPLQPFEDSEHNRETSLPQTYTDIGTTVSSADQESGTLENGPEEVDSTISATVAPEPLLHADPENPLGDTPQVEDVTARAPEFETLQASEEQKAEHTAQAGETSDHVEIEERVSVPQQEAEQSQDPHEISDGVYIDPPPAVLLNLALADQRDVCLFNQPVQTDPSTSNETVQSYELLLHDYPTLYYEPLSKVFDALRNDNYLSQIDLTQTELLLDAYDLQLVVSEDNIFARETSLHDLNVLHDYSDIAGPLRLRLQTVTPRFITRYRLLQEQILRLNVSTEDYDEESNEEEQDRTSEYQQEHEQYPHEDDTRPDEQQEQEDPAPVTNNEERYADAEPVEKSELEVPKPLPQNQPGSVTTSEVAPVGDPVPNPEEEQAADNEVSAIGDPLHLAEELESNTIEASEGNEFAGSPESGETDEETKHDPNQHAGDQSSEESTSQNQEDVQDSTEVAEGVPSEDLTVDTNLEHATDDPDALSREPNSAADVASQLYTEEAFSKEDSPNQEEDYYEEWDDNSYNEEANNTVLEPEQETLTRSSTTMSDKSSKRSIQDVEEDEAASPTSSPGSKRLRTG</sequence>
<organism evidence="2 3">
    <name type="scientific">Marasmiellus scandens</name>
    <dbReference type="NCBI Taxonomy" id="2682957"/>
    <lineage>
        <taxon>Eukaryota</taxon>
        <taxon>Fungi</taxon>
        <taxon>Dikarya</taxon>
        <taxon>Basidiomycota</taxon>
        <taxon>Agaricomycotina</taxon>
        <taxon>Agaricomycetes</taxon>
        <taxon>Agaricomycetidae</taxon>
        <taxon>Agaricales</taxon>
        <taxon>Marasmiineae</taxon>
        <taxon>Omphalotaceae</taxon>
        <taxon>Marasmiellus</taxon>
    </lineage>
</organism>
<feature type="region of interest" description="Disordered" evidence="1">
    <location>
        <begin position="90"/>
        <end position="115"/>
    </location>
</feature>
<keyword evidence="3" id="KW-1185">Reference proteome</keyword>
<reference evidence="2 3" key="1">
    <citation type="submission" date="2024-01" db="EMBL/GenBank/DDBJ databases">
        <title>A draft genome for the cacao thread blight pathogen Marasmiellus scandens.</title>
        <authorList>
            <person name="Baruah I.K."/>
            <person name="Leung J."/>
            <person name="Bukari Y."/>
            <person name="Amoako-Attah I."/>
            <person name="Meinhardt L.W."/>
            <person name="Bailey B.A."/>
            <person name="Cohen S.P."/>
        </authorList>
    </citation>
    <scope>NUCLEOTIDE SEQUENCE [LARGE SCALE GENOMIC DNA]</scope>
    <source>
        <strain evidence="2 3">GH-19</strain>
    </source>
</reference>
<protein>
    <submittedName>
        <fullName evidence="2">Uncharacterized protein</fullName>
    </submittedName>
</protein>